<organism evidence="2 3">
    <name type="scientific">Mucuna pruriens</name>
    <name type="common">Velvet bean</name>
    <name type="synonym">Dolichos pruriens</name>
    <dbReference type="NCBI Taxonomy" id="157652"/>
    <lineage>
        <taxon>Eukaryota</taxon>
        <taxon>Viridiplantae</taxon>
        <taxon>Streptophyta</taxon>
        <taxon>Embryophyta</taxon>
        <taxon>Tracheophyta</taxon>
        <taxon>Spermatophyta</taxon>
        <taxon>Magnoliopsida</taxon>
        <taxon>eudicotyledons</taxon>
        <taxon>Gunneridae</taxon>
        <taxon>Pentapetalae</taxon>
        <taxon>rosids</taxon>
        <taxon>fabids</taxon>
        <taxon>Fabales</taxon>
        <taxon>Fabaceae</taxon>
        <taxon>Papilionoideae</taxon>
        <taxon>50 kb inversion clade</taxon>
        <taxon>NPAAA clade</taxon>
        <taxon>indigoferoid/millettioid clade</taxon>
        <taxon>Phaseoleae</taxon>
        <taxon>Mucuna</taxon>
    </lineage>
</organism>
<protein>
    <recommendedName>
        <fullName evidence="1">Reverse transcriptase Ty1/copia-type domain-containing protein</fullName>
    </recommendedName>
</protein>
<dbReference type="AlphaFoldDB" id="A0A371GC21"/>
<dbReference type="OrthoDB" id="1001497at2759"/>
<feature type="domain" description="Reverse transcriptase Ty1/copia-type" evidence="1">
    <location>
        <begin position="2"/>
        <end position="180"/>
    </location>
</feature>
<dbReference type="InterPro" id="IPR013103">
    <property type="entry name" value="RVT_2"/>
</dbReference>
<sequence>MDTVRLIVALAACKGWDIFQLDVKSAFLHGELSEDVYIEQSKGYVKKGKEHKVYKLYKALYSLRQAPRAWFSRIEEHFMQDGFQKCSSEQTLFVKRSARENILIVSIYVDDLIYTNNDMSMTIKFKKSMMQAFDMANLRKMRFFLGIEVLQKSGGIFMCQQKYANDVLRKFAMSESKPVKSLIVPGSKINIDVDGVIVDDTYFKQIMGSLMYLIATRPDIMFSVSLFSRYMSKPTELHLQATKRILRYLKGTTSYGIFYRKGGEENFLAFTDSDYAGDEYDSKSTSGYVFLLSSGVVLWMSKKQPIVILSSTEAEFVAAAASACQAMWMRRVLRNLTYTQDSSTVIMCDNSSTIKLSKNPVMHGRSKHIKRSCEDGEIELVHCGTQEQVADLMTKALRLSRSSKRR</sequence>
<dbReference type="InterPro" id="IPR043502">
    <property type="entry name" value="DNA/RNA_pol_sf"/>
</dbReference>
<feature type="non-terminal residue" evidence="2">
    <location>
        <position position="1"/>
    </location>
</feature>
<dbReference type="CDD" id="cd09272">
    <property type="entry name" value="RNase_HI_RT_Ty1"/>
    <property type="match status" value="1"/>
</dbReference>
<evidence type="ECO:0000259" key="1">
    <source>
        <dbReference type="Pfam" id="PF07727"/>
    </source>
</evidence>
<reference evidence="2" key="1">
    <citation type="submission" date="2018-05" db="EMBL/GenBank/DDBJ databases">
        <title>Draft genome of Mucuna pruriens seed.</title>
        <authorList>
            <person name="Nnadi N.E."/>
            <person name="Vos R."/>
            <person name="Hasami M.H."/>
            <person name="Devisetty U.K."/>
            <person name="Aguiy J.C."/>
        </authorList>
    </citation>
    <scope>NUCLEOTIDE SEQUENCE [LARGE SCALE GENOMIC DNA]</scope>
    <source>
        <strain evidence="2">JCA_2017</strain>
    </source>
</reference>
<evidence type="ECO:0000313" key="2">
    <source>
        <dbReference type="EMBL" id="RDX88104.1"/>
    </source>
</evidence>
<evidence type="ECO:0000313" key="3">
    <source>
        <dbReference type="Proteomes" id="UP000257109"/>
    </source>
</evidence>
<dbReference type="SUPFAM" id="SSF56672">
    <property type="entry name" value="DNA/RNA polymerases"/>
    <property type="match status" value="1"/>
</dbReference>
<gene>
    <name evidence="2" type="ORF">CR513_30340</name>
</gene>
<name>A0A371GC21_MUCPR</name>
<comment type="caution">
    <text evidence="2">The sequence shown here is derived from an EMBL/GenBank/DDBJ whole genome shotgun (WGS) entry which is preliminary data.</text>
</comment>
<accession>A0A371GC21</accession>
<dbReference type="Pfam" id="PF07727">
    <property type="entry name" value="RVT_2"/>
    <property type="match status" value="1"/>
</dbReference>
<dbReference type="Proteomes" id="UP000257109">
    <property type="component" value="Unassembled WGS sequence"/>
</dbReference>
<proteinExistence type="predicted"/>
<keyword evidence="3" id="KW-1185">Reference proteome</keyword>
<dbReference type="PANTHER" id="PTHR11439:SF517">
    <property type="entry name" value="CYSTEINE-RICH RLK (RECEPTOR-LIKE PROTEIN KINASE) 8"/>
    <property type="match status" value="1"/>
</dbReference>
<dbReference type="EMBL" id="QJKJ01006053">
    <property type="protein sequence ID" value="RDX88104.1"/>
    <property type="molecule type" value="Genomic_DNA"/>
</dbReference>
<dbReference type="PANTHER" id="PTHR11439">
    <property type="entry name" value="GAG-POL-RELATED RETROTRANSPOSON"/>
    <property type="match status" value="1"/>
</dbReference>